<feature type="non-terminal residue" evidence="1">
    <location>
        <position position="1"/>
    </location>
</feature>
<comment type="caution">
    <text evidence="1">The sequence shown here is derived from an EMBL/GenBank/DDBJ whole genome shotgun (WGS) entry which is preliminary data.</text>
</comment>
<name>A0A9E2NXB9_9FUSO</name>
<dbReference type="Proteomes" id="UP000724657">
    <property type="component" value="Unassembled WGS sequence"/>
</dbReference>
<evidence type="ECO:0000313" key="2">
    <source>
        <dbReference type="Proteomes" id="UP000724657"/>
    </source>
</evidence>
<dbReference type="AlphaFoldDB" id="A0A9E2NXB9"/>
<reference evidence="1" key="1">
    <citation type="journal article" date="2021" name="PeerJ">
        <title>Extensive microbial diversity within the chicken gut microbiome revealed by metagenomics and culture.</title>
        <authorList>
            <person name="Gilroy R."/>
            <person name="Ravi A."/>
            <person name="Getino M."/>
            <person name="Pursley I."/>
            <person name="Horton D.L."/>
            <person name="Alikhan N.F."/>
            <person name="Baker D."/>
            <person name="Gharbi K."/>
            <person name="Hall N."/>
            <person name="Watson M."/>
            <person name="Adriaenssens E.M."/>
            <person name="Foster-Nyarko E."/>
            <person name="Jarju S."/>
            <person name="Secka A."/>
            <person name="Antonio M."/>
            <person name="Oren A."/>
            <person name="Chaudhuri R.R."/>
            <person name="La Ragione R."/>
            <person name="Hildebrand F."/>
            <person name="Pallen M.J."/>
        </authorList>
    </citation>
    <scope>NUCLEOTIDE SEQUENCE</scope>
    <source>
        <strain evidence="1">A6-441</strain>
    </source>
</reference>
<evidence type="ECO:0000313" key="1">
    <source>
        <dbReference type="EMBL" id="MBU3842292.1"/>
    </source>
</evidence>
<reference evidence="1" key="2">
    <citation type="submission" date="2021-04" db="EMBL/GenBank/DDBJ databases">
        <authorList>
            <person name="Gilroy R."/>
        </authorList>
    </citation>
    <scope>NUCLEOTIDE SEQUENCE</scope>
    <source>
        <strain evidence="1">A6-441</strain>
    </source>
</reference>
<organism evidence="1 2">
    <name type="scientific">Candidatus Fusobacterium pullicola</name>
    <dbReference type="NCBI Taxonomy" id="2838601"/>
    <lineage>
        <taxon>Bacteria</taxon>
        <taxon>Fusobacteriati</taxon>
        <taxon>Fusobacteriota</taxon>
        <taxon>Fusobacteriia</taxon>
        <taxon>Fusobacteriales</taxon>
        <taxon>Fusobacteriaceae</taxon>
        <taxon>Fusobacterium</taxon>
    </lineage>
</organism>
<dbReference type="EMBL" id="JAHLFN010000043">
    <property type="protein sequence ID" value="MBU3842292.1"/>
    <property type="molecule type" value="Genomic_DNA"/>
</dbReference>
<accession>A0A9E2NXB9</accession>
<proteinExistence type="predicted"/>
<protein>
    <submittedName>
        <fullName evidence="1">Uncharacterized protein</fullName>
    </submittedName>
</protein>
<gene>
    <name evidence="1" type="ORF">IAA47_04810</name>
</gene>
<sequence>GYGIPLLDEGDTIQVDDGRTRTVHSYTIQSGGSLPSQRVEFSNGSIDLLVVNRKVQVKLNNWKVNEPMRLNLKAIRGVNEISNHAITLTAPEAPFNMLETGNLDFGNVLQGAKNKKAESNIRIEMLEGQDVSEVKFKLREEQPVMTNSQGAELRVKKIDKTVQRVRDREYNIKLKGTLDVPEEQQSGEYRGSNILDIEVK</sequence>